<dbReference type="Proteomes" id="UP000699042">
    <property type="component" value="Unassembled WGS sequence"/>
</dbReference>
<accession>A0A9P7UD50</accession>
<comment type="caution">
    <text evidence="1">The sequence shown here is derived from an EMBL/GenBank/DDBJ whole genome shotgun (WGS) entry which is preliminary data.</text>
</comment>
<reference evidence="1" key="1">
    <citation type="submission" date="2021-05" db="EMBL/GenBank/DDBJ databases">
        <title>Comparative genomics of three Colletotrichum scovillei strains and genetic complementation revealed genes involved fungal growth and virulence on chili pepper.</title>
        <authorList>
            <person name="Hsieh D.-K."/>
            <person name="Chuang S.-C."/>
            <person name="Chen C.-Y."/>
            <person name="Chao Y.-T."/>
            <person name="Lu M.-Y.J."/>
            <person name="Lee M.-H."/>
            <person name="Shih M.-C."/>
        </authorList>
    </citation>
    <scope>NUCLEOTIDE SEQUENCE</scope>
    <source>
        <strain evidence="1">Coll-153</strain>
    </source>
</reference>
<dbReference type="EMBL" id="JAESDN010000004">
    <property type="protein sequence ID" value="KAG7051664.1"/>
    <property type="molecule type" value="Genomic_DNA"/>
</dbReference>
<protein>
    <submittedName>
        <fullName evidence="1">Uncharacterized protein</fullName>
    </submittedName>
</protein>
<sequence length="57" mass="6356">MHQVHTCSPCPTTYTYILIFDQPSQRYTRALATFLSIADSCGLLLKQGSLGSCYPEK</sequence>
<keyword evidence="2" id="KW-1185">Reference proteome</keyword>
<organism evidence="1 2">
    <name type="scientific">Colletotrichum scovillei</name>
    <dbReference type="NCBI Taxonomy" id="1209932"/>
    <lineage>
        <taxon>Eukaryota</taxon>
        <taxon>Fungi</taxon>
        <taxon>Dikarya</taxon>
        <taxon>Ascomycota</taxon>
        <taxon>Pezizomycotina</taxon>
        <taxon>Sordariomycetes</taxon>
        <taxon>Hypocreomycetidae</taxon>
        <taxon>Glomerellales</taxon>
        <taxon>Glomerellaceae</taxon>
        <taxon>Colletotrichum</taxon>
        <taxon>Colletotrichum acutatum species complex</taxon>
    </lineage>
</organism>
<evidence type="ECO:0000313" key="1">
    <source>
        <dbReference type="EMBL" id="KAG7051664.1"/>
    </source>
</evidence>
<evidence type="ECO:0000313" key="2">
    <source>
        <dbReference type="Proteomes" id="UP000699042"/>
    </source>
</evidence>
<dbReference type="AlphaFoldDB" id="A0A9P7UD50"/>
<feature type="non-terminal residue" evidence="1">
    <location>
        <position position="57"/>
    </location>
</feature>
<proteinExistence type="predicted"/>
<name>A0A9P7UD50_9PEZI</name>
<gene>
    <name evidence="1" type="ORF">JMJ77_002281</name>
</gene>